<proteinExistence type="predicted"/>
<reference evidence="2 3" key="1">
    <citation type="journal article" date="2019" name="Emerg. Microbes Infect.">
        <title>Comprehensive subspecies identification of 175 nontuberculous mycobacteria species based on 7547 genomic profiles.</title>
        <authorList>
            <person name="Matsumoto Y."/>
            <person name="Kinjo T."/>
            <person name="Motooka D."/>
            <person name="Nabeya D."/>
            <person name="Jung N."/>
            <person name="Uechi K."/>
            <person name="Horii T."/>
            <person name="Iida T."/>
            <person name="Fujita J."/>
            <person name="Nakamura S."/>
        </authorList>
    </citation>
    <scope>NUCLEOTIDE SEQUENCE [LARGE SCALE GENOMIC DNA]</scope>
    <source>
        <strain evidence="2 3">JCM 6399</strain>
    </source>
</reference>
<evidence type="ECO:0000313" key="3">
    <source>
        <dbReference type="Proteomes" id="UP000465785"/>
    </source>
</evidence>
<feature type="compositionally biased region" description="Acidic residues" evidence="1">
    <location>
        <begin position="314"/>
        <end position="323"/>
    </location>
</feature>
<dbReference type="AlphaFoldDB" id="A0A9W4FEQ5"/>
<accession>A0A9W4FEQ5</accession>
<protein>
    <submittedName>
        <fullName evidence="2">Uncharacterized protein</fullName>
    </submittedName>
</protein>
<evidence type="ECO:0000313" key="2">
    <source>
        <dbReference type="EMBL" id="BBY92305.1"/>
    </source>
</evidence>
<dbReference type="RefSeq" id="WP_163729125.1">
    <property type="nucleotide sequence ID" value="NZ_AP022601.1"/>
</dbReference>
<dbReference type="Proteomes" id="UP000465785">
    <property type="component" value="Chromosome"/>
</dbReference>
<keyword evidence="3" id="KW-1185">Reference proteome</keyword>
<gene>
    <name evidence="2" type="ORF">MGALJ_19740</name>
</gene>
<evidence type="ECO:0000256" key="1">
    <source>
        <dbReference type="SAM" id="MobiDB-lite"/>
    </source>
</evidence>
<dbReference type="KEGG" id="mgau:MGALJ_19740"/>
<organism evidence="2 3">
    <name type="scientific">Mycobacterium gallinarum</name>
    <dbReference type="NCBI Taxonomy" id="39689"/>
    <lineage>
        <taxon>Bacteria</taxon>
        <taxon>Bacillati</taxon>
        <taxon>Actinomycetota</taxon>
        <taxon>Actinomycetes</taxon>
        <taxon>Mycobacteriales</taxon>
        <taxon>Mycobacteriaceae</taxon>
        <taxon>Mycobacterium</taxon>
    </lineage>
</organism>
<sequence>MAKKSKGRKKPVAELTDEEVVQLLVDVVRRLRRVALHPLALAPDEEDPWSEPGGLLRKLMNVFVTVTVVDGQPQSMTTPLPDELQFESLAIRARAFTLVRDRLYWQDALAALDRLTGRGDTLLISSSQDLWAEWHEATGRDDRVRAYFVVTEDKQKNEKKQTDVDLAYAWLYQDLAHGDAVTTGELGIQQRYEAAVGVFSHLAVVALETLHYINALCELGIISLPVGTFSNRVIASGTEGGMKVTAVHEVDVDEDLNEITPGGPLPPSARPIDEVVRELREQGYVADARRPRDAEANPATATDVVTSDDKADAVVDDGAEDDTAATSRRLPWWRRWWRRRRPTR</sequence>
<name>A0A9W4FEQ5_9MYCO</name>
<feature type="region of interest" description="Disordered" evidence="1">
    <location>
        <begin position="288"/>
        <end position="324"/>
    </location>
</feature>
<dbReference type="EMBL" id="AP022601">
    <property type="protein sequence ID" value="BBY92305.1"/>
    <property type="molecule type" value="Genomic_DNA"/>
</dbReference>